<organism evidence="2 3">
    <name type="scientific">Pseudoduganella armeniaca</name>
    <dbReference type="NCBI Taxonomy" id="2072590"/>
    <lineage>
        <taxon>Bacteria</taxon>
        <taxon>Pseudomonadati</taxon>
        <taxon>Pseudomonadota</taxon>
        <taxon>Betaproteobacteria</taxon>
        <taxon>Burkholderiales</taxon>
        <taxon>Oxalobacteraceae</taxon>
        <taxon>Telluria group</taxon>
        <taxon>Pseudoduganella</taxon>
    </lineage>
</organism>
<evidence type="ECO:0000313" key="2">
    <source>
        <dbReference type="EMBL" id="AVR95885.1"/>
    </source>
</evidence>
<dbReference type="InterPro" id="IPR011008">
    <property type="entry name" value="Dimeric_a/b-barrel"/>
</dbReference>
<evidence type="ECO:0000313" key="3">
    <source>
        <dbReference type="Proteomes" id="UP000240505"/>
    </source>
</evidence>
<dbReference type="EMBL" id="CP028324">
    <property type="protein sequence ID" value="AVR95885.1"/>
    <property type="molecule type" value="Genomic_DNA"/>
</dbReference>
<dbReference type="GO" id="GO:0004497">
    <property type="term" value="F:monooxygenase activity"/>
    <property type="evidence" value="ECO:0007669"/>
    <property type="project" value="UniProtKB-KW"/>
</dbReference>
<accession>A0A2R4C8I7</accession>
<dbReference type="Pfam" id="PF03992">
    <property type="entry name" value="ABM"/>
    <property type="match status" value="1"/>
</dbReference>
<sequence>MIHEIAELTIQPGTHAAFEAAVAQAVPLFQRARGCVSMRLDRTVERPDTYRLIVGWQTLEDHTVHFRGSPDFQAWRGLVGGFFATAPQVEHIETAVMGFAA</sequence>
<evidence type="ECO:0000259" key="1">
    <source>
        <dbReference type="PROSITE" id="PS51725"/>
    </source>
</evidence>
<proteinExistence type="predicted"/>
<dbReference type="InterPro" id="IPR007138">
    <property type="entry name" value="ABM_dom"/>
</dbReference>
<name>A0A2R4C8I7_9BURK</name>
<protein>
    <submittedName>
        <fullName evidence="2">Antibiotic biosynthesis monooxygenase</fullName>
    </submittedName>
</protein>
<dbReference type="SUPFAM" id="SSF54909">
    <property type="entry name" value="Dimeric alpha+beta barrel"/>
    <property type="match status" value="1"/>
</dbReference>
<dbReference type="Proteomes" id="UP000240505">
    <property type="component" value="Chromosome"/>
</dbReference>
<dbReference type="OrthoDB" id="9798157at2"/>
<dbReference type="KEGG" id="masz:C9I28_09185"/>
<keyword evidence="3" id="KW-1185">Reference proteome</keyword>
<dbReference type="PROSITE" id="PS51725">
    <property type="entry name" value="ABM"/>
    <property type="match status" value="1"/>
</dbReference>
<dbReference type="Gene3D" id="3.30.70.100">
    <property type="match status" value="1"/>
</dbReference>
<dbReference type="RefSeq" id="WP_107141237.1">
    <property type="nucleotide sequence ID" value="NZ_CP028324.1"/>
</dbReference>
<feature type="domain" description="ABM" evidence="1">
    <location>
        <begin position="2"/>
        <end position="92"/>
    </location>
</feature>
<reference evidence="2 3" key="1">
    <citation type="submission" date="2018-03" db="EMBL/GenBank/DDBJ databases">
        <title>Massilia armeniaca sp. nov., isolated from desert soil.</title>
        <authorList>
            <person name="Huang H."/>
            <person name="Ren M."/>
        </authorList>
    </citation>
    <scope>NUCLEOTIDE SEQUENCE [LARGE SCALE GENOMIC DNA]</scope>
    <source>
        <strain evidence="2 3">ZMN-3</strain>
    </source>
</reference>
<keyword evidence="2" id="KW-0503">Monooxygenase</keyword>
<dbReference type="AlphaFoldDB" id="A0A2R4C8I7"/>
<gene>
    <name evidence="2" type="ORF">C9I28_09185</name>
</gene>
<keyword evidence="2" id="KW-0560">Oxidoreductase</keyword>